<dbReference type="HOGENOM" id="CLU_2258335_0_0_5"/>
<keyword evidence="2" id="KW-1185">Reference proteome</keyword>
<evidence type="ECO:0000313" key="2">
    <source>
        <dbReference type="Proteomes" id="UP000011841"/>
    </source>
</evidence>
<protein>
    <submittedName>
        <fullName evidence="1">Uncharacterized protein</fullName>
    </submittedName>
</protein>
<evidence type="ECO:0000313" key="1">
    <source>
        <dbReference type="EMBL" id="BAM86395.1"/>
    </source>
</evidence>
<gene>
    <name evidence="1" type="ORF">S58_03790</name>
</gene>
<organism evidence="1 2">
    <name type="scientific">Bradyrhizobium oligotrophicum S58</name>
    <dbReference type="NCBI Taxonomy" id="1245469"/>
    <lineage>
        <taxon>Bacteria</taxon>
        <taxon>Pseudomonadati</taxon>
        <taxon>Pseudomonadota</taxon>
        <taxon>Alphaproteobacteria</taxon>
        <taxon>Hyphomicrobiales</taxon>
        <taxon>Nitrobacteraceae</taxon>
        <taxon>Bradyrhizobium</taxon>
    </lineage>
</organism>
<dbReference type="AlphaFoldDB" id="M4ZJC7"/>
<dbReference type="KEGG" id="aol:S58_03790"/>
<accession>M4ZJC7</accession>
<name>M4ZJC7_9BRAD</name>
<dbReference type="eggNOG" id="ENOG50340MM">
    <property type="taxonomic scope" value="Bacteria"/>
</dbReference>
<reference evidence="1 2" key="1">
    <citation type="journal article" date="2013" name="Appl. Environ. Microbiol.">
        <title>Genome analysis suggests that the soil oligotrophic bacterium Agromonas oligotrophica (Bradyrhizobium oligotrophicum) is a nitrogen-fixing symbiont of Aeschynomene indica.</title>
        <authorList>
            <person name="Okubo T."/>
            <person name="Fukushima S."/>
            <person name="Itakura M."/>
            <person name="Oshima K."/>
            <person name="Longtonglang A."/>
            <person name="Teaumroong N."/>
            <person name="Mitsui H."/>
            <person name="Hattori M."/>
            <person name="Hattori R."/>
            <person name="Hattori T."/>
            <person name="Minamisawa K."/>
        </authorList>
    </citation>
    <scope>NUCLEOTIDE SEQUENCE [LARGE SCALE GENOMIC DNA]</scope>
    <source>
        <strain evidence="1 2">S58</strain>
    </source>
</reference>
<sequence>MFHGGGPAFHGGIGPRPVFHGGGYHHRPHYGYRPYFHHHRRHFYGYRSYYSPAYTTGYYYPYRRCRVVWTHYGPRRICHYRHWRGHHWRHHHRWHHRHHRYYY</sequence>
<dbReference type="PATRIC" id="fig|1245469.3.peg.381"/>
<proteinExistence type="predicted"/>
<dbReference type="Proteomes" id="UP000011841">
    <property type="component" value="Chromosome"/>
</dbReference>
<dbReference type="EMBL" id="AP012603">
    <property type="protein sequence ID" value="BAM86395.1"/>
    <property type="molecule type" value="Genomic_DNA"/>
</dbReference>